<dbReference type="GO" id="GO:0035024">
    <property type="term" value="P:negative regulation of Rho protein signal transduction"/>
    <property type="evidence" value="ECO:0007669"/>
    <property type="project" value="TreeGrafter"/>
</dbReference>
<organism evidence="3 4">
    <name type="scientific">Amblyomma americanum</name>
    <name type="common">Lone star tick</name>
    <dbReference type="NCBI Taxonomy" id="6943"/>
    <lineage>
        <taxon>Eukaryota</taxon>
        <taxon>Metazoa</taxon>
        <taxon>Ecdysozoa</taxon>
        <taxon>Arthropoda</taxon>
        <taxon>Chelicerata</taxon>
        <taxon>Arachnida</taxon>
        <taxon>Acari</taxon>
        <taxon>Parasitiformes</taxon>
        <taxon>Ixodida</taxon>
        <taxon>Ixodoidea</taxon>
        <taxon>Ixodidae</taxon>
        <taxon>Amblyomminae</taxon>
        <taxon>Amblyomma</taxon>
    </lineage>
</organism>
<feature type="chain" id="PRO_5042953494" evidence="2">
    <location>
        <begin position="16"/>
        <end position="175"/>
    </location>
</feature>
<reference evidence="3 4" key="1">
    <citation type="journal article" date="2023" name="Arcadia Sci">
        <title>De novo assembly of a long-read Amblyomma americanum tick genome.</title>
        <authorList>
            <person name="Chou S."/>
            <person name="Poskanzer K.E."/>
            <person name="Rollins M."/>
            <person name="Thuy-Boun P.S."/>
        </authorList>
    </citation>
    <scope>NUCLEOTIDE SEQUENCE [LARGE SCALE GENOMIC DNA]</scope>
    <source>
        <strain evidence="3">F_SG_1</strain>
        <tissue evidence="3">Salivary glands</tissue>
    </source>
</reference>
<keyword evidence="2" id="KW-0732">Signal</keyword>
<dbReference type="GO" id="GO:2000146">
    <property type="term" value="P:negative regulation of cell motility"/>
    <property type="evidence" value="ECO:0007669"/>
    <property type="project" value="TreeGrafter"/>
</dbReference>
<dbReference type="AlphaFoldDB" id="A0AAQ4EIY5"/>
<keyword evidence="4" id="KW-1185">Reference proteome</keyword>
<keyword evidence="1" id="KW-0175">Coiled coil</keyword>
<name>A0AAQ4EIY5_AMBAM</name>
<evidence type="ECO:0000313" key="3">
    <source>
        <dbReference type="EMBL" id="KAK8774765.1"/>
    </source>
</evidence>
<feature type="signal peptide" evidence="2">
    <location>
        <begin position="1"/>
        <end position="15"/>
    </location>
</feature>
<feature type="coiled-coil region" evidence="1">
    <location>
        <begin position="91"/>
        <end position="147"/>
    </location>
</feature>
<protein>
    <submittedName>
        <fullName evidence="3">Uncharacterized protein</fullName>
    </submittedName>
</protein>
<gene>
    <name evidence="3" type="ORF">V5799_010702</name>
</gene>
<evidence type="ECO:0000256" key="1">
    <source>
        <dbReference type="SAM" id="Coils"/>
    </source>
</evidence>
<dbReference type="InterPro" id="IPR034608">
    <property type="entry name" value="CCDC125"/>
</dbReference>
<comment type="caution">
    <text evidence="3">The sequence shown here is derived from an EMBL/GenBank/DDBJ whole genome shotgun (WGS) entry which is preliminary data.</text>
</comment>
<dbReference type="Proteomes" id="UP001321473">
    <property type="component" value="Unassembled WGS sequence"/>
</dbReference>
<dbReference type="PANTHER" id="PTHR28616:SF1">
    <property type="entry name" value="COILED-COIL DOMAIN-CONTAINING PROTEIN 125"/>
    <property type="match status" value="1"/>
</dbReference>
<dbReference type="EMBL" id="JARKHS020015041">
    <property type="protein sequence ID" value="KAK8774765.1"/>
    <property type="molecule type" value="Genomic_DNA"/>
</dbReference>
<dbReference type="GO" id="GO:0005737">
    <property type="term" value="C:cytoplasm"/>
    <property type="evidence" value="ECO:0007669"/>
    <property type="project" value="TreeGrafter"/>
</dbReference>
<dbReference type="PANTHER" id="PTHR28616">
    <property type="entry name" value="COILED-COIL DOMAIN-CONTAINING PROTEIN 125"/>
    <property type="match status" value="1"/>
</dbReference>
<evidence type="ECO:0000313" key="4">
    <source>
        <dbReference type="Proteomes" id="UP001321473"/>
    </source>
</evidence>
<sequence length="175" mass="19769">MVLLIFAEKLCASSAADVCAEETSSHSAATGRCLDASGQSGDEVVSSLQSELDICRRLLNAKYLAAHILLKQLVRVSEEKEEGTRRSHRQCAELLKELNSLQYELQCMEEHLRRSQQTWLDKLNSLMEENGDQQRKLREQAEALRRLTYTAQGEAPFFQFRMRCPEMCGVSTLAG</sequence>
<proteinExistence type="predicted"/>
<evidence type="ECO:0000256" key="2">
    <source>
        <dbReference type="SAM" id="SignalP"/>
    </source>
</evidence>
<accession>A0AAQ4EIY5</accession>